<dbReference type="EMBL" id="JAPFFM010000013">
    <property type="protein sequence ID" value="KAJ6723183.1"/>
    <property type="molecule type" value="Genomic_DNA"/>
</dbReference>
<dbReference type="InterPro" id="IPR025564">
    <property type="entry name" value="CAAD_dom"/>
</dbReference>
<comment type="caution">
    <text evidence="3">The sequence shown here is derived from an EMBL/GenBank/DDBJ whole genome shotgun (WGS) entry which is preliminary data.</text>
</comment>
<gene>
    <name evidence="3" type="ORF">OIU74_007713</name>
</gene>
<dbReference type="PANTHER" id="PTHR33222">
    <property type="match status" value="1"/>
</dbReference>
<name>A0A9Q0U4E8_9ROSI</name>
<dbReference type="AlphaFoldDB" id="A0A9Q0U4E8"/>
<evidence type="ECO:0000313" key="3">
    <source>
        <dbReference type="EMBL" id="KAJ6723183.1"/>
    </source>
</evidence>
<comment type="subcellular location">
    <subcellularLocation>
        <location evidence="1">Membrane</location>
        <topology evidence="1">Multi-pass membrane protein</topology>
    </subcellularLocation>
</comment>
<sequence length="200" mass="21092">MASASSTPLSISSSSSLVDAKASRQSAVASPQCVSLPTLPPPPVHPQNRPWKAAAYCRKIARNVMTMATGEAPAEVASTELPEIIKTVQEAVSVLPLMKCALMELGGGESLMIFLWVDSGIKVEDKYAVSSLAVAGGVALWGSAGLISAIDRLPLIPGVFEIVGIGYTGWFAYKNLVFKPDREALIAKIKDTYKEVIGSS</sequence>
<organism evidence="3 4">
    <name type="scientific">Salix koriyanagi</name>
    <dbReference type="NCBI Taxonomy" id="2511006"/>
    <lineage>
        <taxon>Eukaryota</taxon>
        <taxon>Viridiplantae</taxon>
        <taxon>Streptophyta</taxon>
        <taxon>Embryophyta</taxon>
        <taxon>Tracheophyta</taxon>
        <taxon>Spermatophyta</taxon>
        <taxon>Magnoliopsida</taxon>
        <taxon>eudicotyledons</taxon>
        <taxon>Gunneridae</taxon>
        <taxon>Pentapetalae</taxon>
        <taxon>rosids</taxon>
        <taxon>fabids</taxon>
        <taxon>Malpighiales</taxon>
        <taxon>Salicaceae</taxon>
        <taxon>Saliceae</taxon>
        <taxon>Salix</taxon>
    </lineage>
</organism>
<protein>
    <recommendedName>
        <fullName evidence="2">Cyanobacterial aminoacyl-tRNA synthetase CAAD domain-containing protein</fullName>
    </recommendedName>
</protein>
<dbReference type="PANTHER" id="PTHR33222:SF9">
    <property type="entry name" value="PROTEIN CURVATURE THYLAKOID 1B, CHLOROPLASTIC"/>
    <property type="match status" value="1"/>
</dbReference>
<accession>A0A9Q0U4E8</accession>
<reference evidence="3" key="1">
    <citation type="submission" date="2022-11" db="EMBL/GenBank/DDBJ databases">
        <authorList>
            <person name="Hyden B.L."/>
            <person name="Feng K."/>
            <person name="Yates T."/>
            <person name="Jawdy S."/>
            <person name="Smart L.B."/>
            <person name="Muchero W."/>
        </authorList>
    </citation>
    <scope>NUCLEOTIDE SEQUENCE</scope>
    <source>
        <tissue evidence="3">Shoot tip</tissue>
    </source>
</reference>
<reference evidence="3" key="2">
    <citation type="journal article" date="2023" name="Int. J. Mol. Sci.">
        <title>De Novo Assembly and Annotation of 11 Diverse Shrub Willow (Salix) Genomes Reveals Novel Gene Organization in Sex-Linked Regions.</title>
        <authorList>
            <person name="Hyden B."/>
            <person name="Feng K."/>
            <person name="Yates T.B."/>
            <person name="Jawdy S."/>
            <person name="Cereghino C."/>
            <person name="Smart L.B."/>
            <person name="Muchero W."/>
        </authorList>
    </citation>
    <scope>NUCLEOTIDE SEQUENCE</scope>
    <source>
        <tissue evidence="3">Shoot tip</tissue>
    </source>
</reference>
<evidence type="ECO:0000256" key="1">
    <source>
        <dbReference type="ARBA" id="ARBA00004141"/>
    </source>
</evidence>
<dbReference type="Proteomes" id="UP001151752">
    <property type="component" value="Chromosome 14"/>
</dbReference>
<feature type="domain" description="Cyanobacterial aminoacyl-tRNA synthetase CAAD" evidence="2">
    <location>
        <begin position="122"/>
        <end position="198"/>
    </location>
</feature>
<dbReference type="GO" id="GO:0009535">
    <property type="term" value="C:chloroplast thylakoid membrane"/>
    <property type="evidence" value="ECO:0007669"/>
    <property type="project" value="TreeGrafter"/>
</dbReference>
<evidence type="ECO:0000313" key="4">
    <source>
        <dbReference type="Proteomes" id="UP001151752"/>
    </source>
</evidence>
<dbReference type="InterPro" id="IPR033344">
    <property type="entry name" value="CURT1"/>
</dbReference>
<dbReference type="Pfam" id="PF14159">
    <property type="entry name" value="CAAD"/>
    <property type="match status" value="1"/>
</dbReference>
<evidence type="ECO:0000259" key="2">
    <source>
        <dbReference type="Pfam" id="PF14159"/>
    </source>
</evidence>
<keyword evidence="4" id="KW-1185">Reference proteome</keyword>
<proteinExistence type="predicted"/>